<dbReference type="Proteomes" id="UP001152320">
    <property type="component" value="Chromosome 14"/>
</dbReference>
<evidence type="ECO:0000313" key="1">
    <source>
        <dbReference type="EMBL" id="KAJ8029877.1"/>
    </source>
</evidence>
<dbReference type="OrthoDB" id="10052260at2759"/>
<dbReference type="InterPro" id="IPR008979">
    <property type="entry name" value="Galactose-bd-like_sf"/>
</dbReference>
<reference evidence="1" key="1">
    <citation type="submission" date="2021-10" db="EMBL/GenBank/DDBJ databases">
        <title>Tropical sea cucumber genome reveals ecological adaptation and Cuvierian tubules defense mechanism.</title>
        <authorList>
            <person name="Chen T."/>
        </authorList>
    </citation>
    <scope>NUCLEOTIDE SEQUENCE</scope>
    <source>
        <strain evidence="1">Nanhai2018</strain>
        <tissue evidence="1">Muscle</tissue>
    </source>
</reference>
<gene>
    <name evidence="1" type="ORF">HOLleu_29392</name>
</gene>
<organism evidence="1 2">
    <name type="scientific">Holothuria leucospilota</name>
    <name type="common">Black long sea cucumber</name>
    <name type="synonym">Mertensiothuria leucospilota</name>
    <dbReference type="NCBI Taxonomy" id="206669"/>
    <lineage>
        <taxon>Eukaryota</taxon>
        <taxon>Metazoa</taxon>
        <taxon>Echinodermata</taxon>
        <taxon>Eleutherozoa</taxon>
        <taxon>Echinozoa</taxon>
        <taxon>Holothuroidea</taxon>
        <taxon>Aspidochirotacea</taxon>
        <taxon>Aspidochirotida</taxon>
        <taxon>Holothuriidae</taxon>
        <taxon>Holothuria</taxon>
    </lineage>
</organism>
<dbReference type="Gene3D" id="2.60.120.260">
    <property type="entry name" value="Galactose-binding domain-like"/>
    <property type="match status" value="1"/>
</dbReference>
<dbReference type="SUPFAM" id="SSF49785">
    <property type="entry name" value="Galactose-binding domain-like"/>
    <property type="match status" value="1"/>
</dbReference>
<evidence type="ECO:0000313" key="2">
    <source>
        <dbReference type="Proteomes" id="UP001152320"/>
    </source>
</evidence>
<dbReference type="EMBL" id="JAIZAY010000014">
    <property type="protein sequence ID" value="KAJ8029877.1"/>
    <property type="molecule type" value="Genomic_DNA"/>
</dbReference>
<proteinExistence type="predicted"/>
<keyword evidence="1" id="KW-0675">Receptor</keyword>
<keyword evidence="2" id="KW-1185">Reference proteome</keyword>
<comment type="caution">
    <text evidence="1">The sequence shown here is derived from an EMBL/GenBank/DDBJ whole genome shotgun (WGS) entry which is preliminary data.</text>
</comment>
<accession>A0A9Q1GZJ0</accession>
<sequence length="110" mass="12635">MSPKILLNSWWWVSSVLNNDVKQFGKKFLLDGNEETCWNSDQAPNGSGQWVVLDFKEAILPKELHLMFQGGFVGKTCKLEAAYDEQQTDTFSSIMEFYPNDDNSRQISFC</sequence>
<dbReference type="AlphaFoldDB" id="A0A9Q1GZJ0"/>
<name>A0A9Q1GZJ0_HOLLE</name>
<protein>
    <submittedName>
        <fullName evidence="1">Nuclear receptor 2C2-associated protein</fullName>
    </submittedName>
</protein>